<protein>
    <recommendedName>
        <fullName evidence="6">Tryptophan synthase beta chain-like PALP domain-containing protein</fullName>
    </recommendedName>
</protein>
<dbReference type="GO" id="GO:1901605">
    <property type="term" value="P:alpha-amino acid metabolic process"/>
    <property type="evidence" value="ECO:0007669"/>
    <property type="project" value="UniProtKB-ARBA"/>
</dbReference>
<comment type="similarity">
    <text evidence="2">Belongs to the ACC deaminase/D-cysteine desulfhydrase family.</text>
</comment>
<dbReference type="InterPro" id="IPR001926">
    <property type="entry name" value="TrpB-like_PALP"/>
</dbReference>
<dbReference type="InterPro" id="IPR036052">
    <property type="entry name" value="TrpB-like_PALP_sf"/>
</dbReference>
<comment type="cofactor">
    <cofactor evidence="1">
        <name>pyridoxal 5'-phosphate</name>
        <dbReference type="ChEBI" id="CHEBI:597326"/>
    </cofactor>
</comment>
<dbReference type="AlphaFoldDB" id="A0A419SHH0"/>
<organism evidence="7 8">
    <name type="scientific">Ammoniphilus oxalaticus</name>
    <dbReference type="NCBI Taxonomy" id="66863"/>
    <lineage>
        <taxon>Bacteria</taxon>
        <taxon>Bacillati</taxon>
        <taxon>Bacillota</taxon>
        <taxon>Bacilli</taxon>
        <taxon>Bacillales</taxon>
        <taxon>Paenibacillaceae</taxon>
        <taxon>Aneurinibacillus group</taxon>
        <taxon>Ammoniphilus</taxon>
    </lineage>
</organism>
<feature type="active site" description="Nucleophile" evidence="4">
    <location>
        <position position="53"/>
    </location>
</feature>
<evidence type="ECO:0000259" key="6">
    <source>
        <dbReference type="Pfam" id="PF00291"/>
    </source>
</evidence>
<dbReference type="SUPFAM" id="SSF53686">
    <property type="entry name" value="Tryptophan synthase beta subunit-like PLP-dependent enzymes"/>
    <property type="match status" value="1"/>
</dbReference>
<feature type="modified residue" description="N6-(pyridoxal phosphate)lysine" evidence="5">
    <location>
        <position position="26"/>
    </location>
</feature>
<evidence type="ECO:0000313" key="8">
    <source>
        <dbReference type="Proteomes" id="UP000284219"/>
    </source>
</evidence>
<dbReference type="EMBL" id="MCHY01000009">
    <property type="protein sequence ID" value="RKD23240.1"/>
    <property type="molecule type" value="Genomic_DNA"/>
</dbReference>
<dbReference type="PIRSF" id="PIRSF006278">
    <property type="entry name" value="ACCD_DCysDesulf"/>
    <property type="match status" value="1"/>
</dbReference>
<dbReference type="Gene3D" id="3.40.50.1100">
    <property type="match status" value="2"/>
</dbReference>
<evidence type="ECO:0000313" key="7">
    <source>
        <dbReference type="EMBL" id="RKD23240.1"/>
    </source>
</evidence>
<dbReference type="PANTHER" id="PTHR43780:SF2">
    <property type="entry name" value="1-AMINOCYCLOPROPANE-1-CARBOXYLATE DEAMINASE-RELATED"/>
    <property type="match status" value="1"/>
</dbReference>
<accession>A0A419SHH0</accession>
<feature type="domain" description="Tryptophan synthase beta chain-like PALP" evidence="6">
    <location>
        <begin position="7"/>
        <end position="290"/>
    </location>
</feature>
<dbReference type="Proteomes" id="UP000284219">
    <property type="component" value="Unassembled WGS sequence"/>
</dbReference>
<keyword evidence="3 5" id="KW-0663">Pyridoxal phosphate</keyword>
<reference evidence="7 8" key="1">
    <citation type="submission" date="2016-08" db="EMBL/GenBank/DDBJ databases">
        <title>Novel Firmicute Genomes.</title>
        <authorList>
            <person name="Poppleton D.I."/>
            <person name="Gribaldo S."/>
        </authorList>
    </citation>
    <scope>NUCLEOTIDE SEQUENCE [LARGE SCALE GENOMIC DNA]</scope>
    <source>
        <strain evidence="7 8">RAOx-1</strain>
    </source>
</reference>
<keyword evidence="8" id="KW-1185">Reference proteome</keyword>
<evidence type="ECO:0000256" key="5">
    <source>
        <dbReference type="PIRSR" id="PIRSR006278-2"/>
    </source>
</evidence>
<dbReference type="GO" id="GO:0019148">
    <property type="term" value="F:D-cysteine desulfhydrase activity"/>
    <property type="evidence" value="ECO:0007669"/>
    <property type="project" value="TreeGrafter"/>
</dbReference>
<evidence type="ECO:0000256" key="3">
    <source>
        <dbReference type="ARBA" id="ARBA00022898"/>
    </source>
</evidence>
<dbReference type="PANTHER" id="PTHR43780">
    <property type="entry name" value="1-AMINOCYCLOPROPANE-1-CARBOXYLATE DEAMINASE-RELATED"/>
    <property type="match status" value="1"/>
</dbReference>
<evidence type="ECO:0000256" key="2">
    <source>
        <dbReference type="ARBA" id="ARBA00008639"/>
    </source>
</evidence>
<dbReference type="InterPro" id="IPR027278">
    <property type="entry name" value="ACCD_DCysDesulf"/>
</dbReference>
<dbReference type="Pfam" id="PF00291">
    <property type="entry name" value="PALP"/>
    <property type="match status" value="1"/>
</dbReference>
<evidence type="ECO:0000256" key="4">
    <source>
        <dbReference type="PIRSR" id="PIRSR006278-1"/>
    </source>
</evidence>
<name>A0A419SHH0_9BACL</name>
<comment type="caution">
    <text evidence="7">The sequence shown here is derived from an EMBL/GenBank/DDBJ whole genome shotgun (WGS) entry which is preliminary data.</text>
</comment>
<evidence type="ECO:0000256" key="1">
    <source>
        <dbReference type="ARBA" id="ARBA00001933"/>
    </source>
</evidence>
<proteinExistence type="inferred from homology"/>
<gene>
    <name evidence="7" type="ORF">BEP19_12880</name>
</gene>
<sequence>MNYSDGSNHYYIKRDDLLPFSFGGNKVRIAEQYFHDMKNKNCDCIIAYGNSRSNLCRVIANMSKSLKIPCFVISPSDDSGGHIETNNSRIVKALGAKMVYCNKKNISQTVKKVMDDCIQKGLNPYYIYGNIFGKGNEKVAVEAYATAYDEINEFESESGVTFDYIFHASGTGTTQAGLICGSLLYGDNKKIVGISVARNASDNKEIIKHNISEYMNGKVYREKDIYFEDKYVLGGYGNYNNEIINVINEMLSHDGISLDPTYTGKAFWGMTEYLKENSIGGKKILFIHTGGLPLFFDNINLI</sequence>